<evidence type="ECO:0000313" key="2">
    <source>
        <dbReference type="Proteomes" id="UP001303473"/>
    </source>
</evidence>
<keyword evidence="2" id="KW-1185">Reference proteome</keyword>
<dbReference type="EMBL" id="MU853834">
    <property type="protein sequence ID" value="KAK3938233.1"/>
    <property type="molecule type" value="Genomic_DNA"/>
</dbReference>
<organism evidence="1 2">
    <name type="scientific">Diplogelasinospora grovesii</name>
    <dbReference type="NCBI Taxonomy" id="303347"/>
    <lineage>
        <taxon>Eukaryota</taxon>
        <taxon>Fungi</taxon>
        <taxon>Dikarya</taxon>
        <taxon>Ascomycota</taxon>
        <taxon>Pezizomycotina</taxon>
        <taxon>Sordariomycetes</taxon>
        <taxon>Sordariomycetidae</taxon>
        <taxon>Sordariales</taxon>
        <taxon>Diplogelasinosporaceae</taxon>
        <taxon>Diplogelasinospora</taxon>
    </lineage>
</organism>
<proteinExistence type="predicted"/>
<dbReference type="Proteomes" id="UP001303473">
    <property type="component" value="Unassembled WGS sequence"/>
</dbReference>
<evidence type="ECO:0000313" key="1">
    <source>
        <dbReference type="EMBL" id="KAK3938233.1"/>
    </source>
</evidence>
<dbReference type="AlphaFoldDB" id="A0AAN6N4S9"/>
<name>A0AAN6N4S9_9PEZI</name>
<protein>
    <submittedName>
        <fullName evidence="1">Uncharacterized protein</fullName>
    </submittedName>
</protein>
<accession>A0AAN6N4S9</accession>
<reference evidence="2" key="1">
    <citation type="journal article" date="2023" name="Mol. Phylogenet. Evol.">
        <title>Genome-scale phylogeny and comparative genomics of the fungal order Sordariales.</title>
        <authorList>
            <person name="Hensen N."/>
            <person name="Bonometti L."/>
            <person name="Westerberg I."/>
            <person name="Brannstrom I.O."/>
            <person name="Guillou S."/>
            <person name="Cros-Aarteil S."/>
            <person name="Calhoun S."/>
            <person name="Haridas S."/>
            <person name="Kuo A."/>
            <person name="Mondo S."/>
            <person name="Pangilinan J."/>
            <person name="Riley R."/>
            <person name="LaButti K."/>
            <person name="Andreopoulos B."/>
            <person name="Lipzen A."/>
            <person name="Chen C."/>
            <person name="Yan M."/>
            <person name="Daum C."/>
            <person name="Ng V."/>
            <person name="Clum A."/>
            <person name="Steindorff A."/>
            <person name="Ohm R.A."/>
            <person name="Martin F."/>
            <person name="Silar P."/>
            <person name="Natvig D.O."/>
            <person name="Lalanne C."/>
            <person name="Gautier V."/>
            <person name="Ament-Velasquez S.L."/>
            <person name="Kruys A."/>
            <person name="Hutchinson M.I."/>
            <person name="Powell A.J."/>
            <person name="Barry K."/>
            <person name="Miller A.N."/>
            <person name="Grigoriev I.V."/>
            <person name="Debuchy R."/>
            <person name="Gladieux P."/>
            <person name="Hiltunen Thoren M."/>
            <person name="Johannesson H."/>
        </authorList>
    </citation>
    <scope>NUCLEOTIDE SEQUENCE [LARGE SCALE GENOMIC DNA]</scope>
    <source>
        <strain evidence="2">CBS 340.73</strain>
    </source>
</reference>
<gene>
    <name evidence="1" type="ORF">QBC46DRAFT_343795</name>
</gene>
<comment type="caution">
    <text evidence="1">The sequence shown here is derived from an EMBL/GenBank/DDBJ whole genome shotgun (WGS) entry which is preliminary data.</text>
</comment>
<sequence length="241" mass="28004">MADMVLEVLRWCCGWASQRITISPEFHLGGIVRWLIVILYNYPWNENLDVWSKANAYVAGRTTPVTEDLKPTVTKQKPPVPQKKKPSRKVSRKLCWELYIIRFLNGRGKKTKLQRCHKKYYEYRQPLKTILEEEEPVESQLEVAEGFEVIEGVDSTDGFDIVDGDDIDKAFGFVKEEKEQPDWTFVCGPEEQTRAPSLNINPVNSVQLNNTRVGWKLAPQSRFRGKMRRRDWPTPVLHNSL</sequence>